<dbReference type="SUPFAM" id="SSF52540">
    <property type="entry name" value="P-loop containing nucleoside triphosphate hydrolases"/>
    <property type="match status" value="1"/>
</dbReference>
<evidence type="ECO:0000256" key="4">
    <source>
        <dbReference type="SAM" id="Coils"/>
    </source>
</evidence>
<dbReference type="PANTHER" id="PTHR32182:SF0">
    <property type="entry name" value="DNA REPLICATION AND REPAIR PROTEIN RECF"/>
    <property type="match status" value="1"/>
</dbReference>
<evidence type="ECO:0000256" key="3">
    <source>
        <dbReference type="ARBA" id="ARBA00023236"/>
    </source>
</evidence>
<protein>
    <submittedName>
        <fullName evidence="6">AAA family ATPase</fullName>
    </submittedName>
</protein>
<dbReference type="InterPro" id="IPR026866">
    <property type="entry name" value="CR006_AAA"/>
</dbReference>
<dbReference type="InterPro" id="IPR027417">
    <property type="entry name" value="P-loop_NTPase"/>
</dbReference>
<evidence type="ECO:0000256" key="1">
    <source>
        <dbReference type="ARBA" id="ARBA00022763"/>
    </source>
</evidence>
<dbReference type="EMBL" id="JACBXV010000046">
    <property type="protein sequence ID" value="NYS68901.1"/>
    <property type="molecule type" value="Genomic_DNA"/>
</dbReference>
<evidence type="ECO:0000256" key="2">
    <source>
        <dbReference type="ARBA" id="ARBA00023204"/>
    </source>
</evidence>
<feature type="domain" description="Protein CR006 P-loop" evidence="5">
    <location>
        <begin position="15"/>
        <end position="769"/>
    </location>
</feature>
<accession>A0A853ELD9</accession>
<name>A0A853ELD9_9ACTO</name>
<keyword evidence="2" id="KW-0234">DNA repair</keyword>
<organism evidence="6 7">
    <name type="scientific">Actinomyces bowdenii</name>
    <dbReference type="NCBI Taxonomy" id="131109"/>
    <lineage>
        <taxon>Bacteria</taxon>
        <taxon>Bacillati</taxon>
        <taxon>Actinomycetota</taxon>
        <taxon>Actinomycetes</taxon>
        <taxon>Actinomycetales</taxon>
        <taxon>Actinomycetaceae</taxon>
        <taxon>Actinomyces</taxon>
    </lineage>
</organism>
<dbReference type="AlphaFoldDB" id="A0A853ELD9"/>
<evidence type="ECO:0000313" key="7">
    <source>
        <dbReference type="Proteomes" id="UP000572528"/>
    </source>
</evidence>
<sequence length="807" mass="89600">MSPTRIHKITKIDNYRIFQGWKPSGGVEFARVNLIYGQNGSGKSTLASLLQSCAAYAVDQSDDRDHRHDDVVSAGLQLEVCDPSDTSTSGSSAISLNDRAFWGRVRVFNKDFVRRNLRFEEVDGPQPEALLTIGERLADAERKLEALRPEFRAAQQGLDDAKVTLEAAQKNVGDLGTKVAREIVEDLSGSPEFNARSYNRTKVEDLLKNFEGDPTVLGDASTDLVADRNRATSRAMEPVSIRPRGTMLEQDGLDDARQLLSTSVVSNHIIEELVEHAQRSRWVQQGLDLHEGLESCLFCGQGLTAERINALNAHFDESFKNLQAAIDDLVKRLDVSVSASKTYLDAFPADSDLYEELREDLRTARQTYDTEHKTYVEAVTQIRAALTEKKNNPFGVPVLAPGLVLVAPSTEALKKAVKEHQGRIDSHAKHAREAAARVEHYHVKNAAGEYMRLKKEVEDKRAACEELQDQMKELGERIMALESVDGDPIPGAAELSEGLRGLLGRDELKFSAQDSKHYAIERAGDPATHLSEGEQTAIALLYFLASVRKDKIQGEPPIIIIDDPVSSLDHGILFGASAHIWAEFVVNTYASQVFLLTHNFDLFRHWLIQLESRQQHEDCDFRAYEVTSVVAPRGPGQFPRRPQLRRWETDKDRSKVLRSEYHFLFSRVAHAVVDRCGDETLADQMNALALIPNAARRMLEAFLSFKCPGKMGSFHVAVEEVMNSGGGVALSVRTRVERYLHTYSHFDGGDISQPLKLTEAATVLRSLFQLMDHVDPGHVSSMCNALALEKDKLLGTPEPLSSGGTSA</sequence>
<gene>
    <name evidence="6" type="ORF">HZZ05_05110</name>
</gene>
<evidence type="ECO:0000259" key="5">
    <source>
        <dbReference type="Pfam" id="PF13166"/>
    </source>
</evidence>
<dbReference type="GO" id="GO:0000731">
    <property type="term" value="P:DNA synthesis involved in DNA repair"/>
    <property type="evidence" value="ECO:0007669"/>
    <property type="project" value="TreeGrafter"/>
</dbReference>
<dbReference type="Proteomes" id="UP000572528">
    <property type="component" value="Unassembled WGS sequence"/>
</dbReference>
<dbReference type="GO" id="GO:0006302">
    <property type="term" value="P:double-strand break repair"/>
    <property type="evidence" value="ECO:0007669"/>
    <property type="project" value="TreeGrafter"/>
</dbReference>
<dbReference type="Pfam" id="PF13166">
    <property type="entry name" value="AAA_13"/>
    <property type="match status" value="1"/>
</dbReference>
<keyword evidence="1" id="KW-0227">DNA damage</keyword>
<dbReference type="RefSeq" id="WP_179900214.1">
    <property type="nucleotide sequence ID" value="NZ_JACBXV010000046.1"/>
</dbReference>
<comment type="caution">
    <text evidence="6">The sequence shown here is derived from an EMBL/GenBank/DDBJ whole genome shotgun (WGS) entry which is preliminary data.</text>
</comment>
<proteinExistence type="predicted"/>
<dbReference type="GO" id="GO:0009432">
    <property type="term" value="P:SOS response"/>
    <property type="evidence" value="ECO:0007669"/>
    <property type="project" value="UniProtKB-KW"/>
</dbReference>
<keyword evidence="3" id="KW-0742">SOS response</keyword>
<dbReference type="PANTHER" id="PTHR32182">
    <property type="entry name" value="DNA REPLICATION AND REPAIR PROTEIN RECF"/>
    <property type="match status" value="1"/>
</dbReference>
<feature type="coiled-coil region" evidence="4">
    <location>
        <begin position="443"/>
        <end position="484"/>
    </location>
</feature>
<evidence type="ECO:0000313" key="6">
    <source>
        <dbReference type="EMBL" id="NYS68901.1"/>
    </source>
</evidence>
<dbReference type="Gene3D" id="3.40.50.300">
    <property type="entry name" value="P-loop containing nucleotide triphosphate hydrolases"/>
    <property type="match status" value="2"/>
</dbReference>
<reference evidence="6 7" key="1">
    <citation type="submission" date="2020-07" db="EMBL/GenBank/DDBJ databases">
        <title>MOT database genomes.</title>
        <authorList>
            <person name="Joseph S."/>
            <person name="Aduse-Opoku J."/>
            <person name="Hashim A."/>
            <person name="Wade W."/>
            <person name="Curtis M."/>
        </authorList>
    </citation>
    <scope>NUCLEOTIDE SEQUENCE [LARGE SCALE GENOMIC DNA]</scope>
    <source>
        <strain evidence="6 7">WMus004</strain>
    </source>
</reference>
<keyword evidence="4" id="KW-0175">Coiled coil</keyword>